<proteinExistence type="predicted"/>
<reference evidence="2 3" key="1">
    <citation type="submission" date="2018-04" db="EMBL/GenBank/DDBJ databases">
        <authorList>
            <person name="Zhang X."/>
            <person name="Yuan J."/>
            <person name="Li F."/>
            <person name="Xiang J."/>
        </authorList>
    </citation>
    <scope>NUCLEOTIDE SEQUENCE [LARGE SCALE GENOMIC DNA]</scope>
    <source>
        <tissue evidence="2">Muscle</tissue>
    </source>
</reference>
<name>A0A3R7P8Q9_PENVA</name>
<dbReference type="AlphaFoldDB" id="A0A3R7P8Q9"/>
<feature type="compositionally biased region" description="Basic and acidic residues" evidence="1">
    <location>
        <begin position="39"/>
        <end position="48"/>
    </location>
</feature>
<comment type="caution">
    <text evidence="2">The sequence shown here is derived from an EMBL/GenBank/DDBJ whole genome shotgun (WGS) entry which is preliminary data.</text>
</comment>
<evidence type="ECO:0000256" key="1">
    <source>
        <dbReference type="SAM" id="MobiDB-lite"/>
    </source>
</evidence>
<feature type="compositionally biased region" description="Pro residues" evidence="1">
    <location>
        <begin position="76"/>
        <end position="97"/>
    </location>
</feature>
<organism evidence="2 3">
    <name type="scientific">Penaeus vannamei</name>
    <name type="common">Whiteleg shrimp</name>
    <name type="synonym">Litopenaeus vannamei</name>
    <dbReference type="NCBI Taxonomy" id="6689"/>
    <lineage>
        <taxon>Eukaryota</taxon>
        <taxon>Metazoa</taxon>
        <taxon>Ecdysozoa</taxon>
        <taxon>Arthropoda</taxon>
        <taxon>Crustacea</taxon>
        <taxon>Multicrustacea</taxon>
        <taxon>Malacostraca</taxon>
        <taxon>Eumalacostraca</taxon>
        <taxon>Eucarida</taxon>
        <taxon>Decapoda</taxon>
        <taxon>Dendrobranchiata</taxon>
        <taxon>Penaeoidea</taxon>
        <taxon>Penaeidae</taxon>
        <taxon>Penaeus</taxon>
    </lineage>
</organism>
<feature type="region of interest" description="Disordered" evidence="1">
    <location>
        <begin position="25"/>
        <end position="119"/>
    </location>
</feature>
<feature type="compositionally biased region" description="Low complexity" evidence="1">
    <location>
        <begin position="25"/>
        <end position="34"/>
    </location>
</feature>
<dbReference type="Proteomes" id="UP000283509">
    <property type="component" value="Unassembled WGS sequence"/>
</dbReference>
<protein>
    <submittedName>
        <fullName evidence="2">Uncharacterized protein</fullName>
    </submittedName>
</protein>
<reference evidence="2 3" key="2">
    <citation type="submission" date="2019-01" db="EMBL/GenBank/DDBJ databases">
        <title>The decoding of complex shrimp genome reveals the adaptation for benthos swimmer, frequently molting mechanism and breeding impact on genome.</title>
        <authorList>
            <person name="Sun Y."/>
            <person name="Gao Y."/>
            <person name="Yu Y."/>
        </authorList>
    </citation>
    <scope>NUCLEOTIDE SEQUENCE [LARGE SCALE GENOMIC DNA]</scope>
    <source>
        <tissue evidence="2">Muscle</tissue>
    </source>
</reference>
<gene>
    <name evidence="2" type="ORF">C7M84_002628</name>
</gene>
<evidence type="ECO:0000313" key="2">
    <source>
        <dbReference type="EMBL" id="ROT78657.1"/>
    </source>
</evidence>
<keyword evidence="3" id="KW-1185">Reference proteome</keyword>
<accession>A0A3R7P8Q9</accession>
<evidence type="ECO:0000313" key="3">
    <source>
        <dbReference type="Proteomes" id="UP000283509"/>
    </source>
</evidence>
<dbReference type="EMBL" id="QCYY01001348">
    <property type="protein sequence ID" value="ROT78657.1"/>
    <property type="molecule type" value="Genomic_DNA"/>
</dbReference>
<sequence length="119" mass="12735">MALNMGLLPWTSPWPLMDPPPPMVSVAHSSAHSVPISRPSDHRGELVRLHGGQPPPQHPGPALGPGGYPVYQMVSPPVPGPHHSPVPPLNQPHPPPHAQVMRRDMVESGRGAPSSLEKR</sequence>